<evidence type="ECO:0000313" key="2">
    <source>
        <dbReference type="Proteomes" id="UP000078046"/>
    </source>
</evidence>
<comment type="caution">
    <text evidence="1">The sequence shown here is derived from an EMBL/GenBank/DDBJ whole genome shotgun (WGS) entry which is preliminary data.</text>
</comment>
<sequence>MDFNGFFQFIVRVFTSKSLLMLFVKFYLRLNYQEESYFNVGNLHNTENIIFSLLDLDKSETESIIGDIIILCKSSKCTLRALWIAMTISKYITLNPDITENFETNDVIEEFVEEYDSYDSDEPILVHILEEKLFFVLTQLFYTNYIFFIQQILLLLNLKPSIPFSYFSIDDVLLNFEIFYRNLGDICMKLKIIFELNISDLEQFSYNCFNCALIKACKGDQYSIDEKILNTFNTVDNFNNFYNLLSQFQGFFLLRALNVLDKLINKYPISISVVNLWTLFSYLNVWKNNDYIILPTFMNEINVIFYNLSDHEQFVVENVMWIEYFCHFLRSTSVSHSAESLNFILHYANMKKSQDCMNEIDDENENDVMNQENLKINVRNMFIYTDGSINTWQSILNYSIFSGFNIQPTIGNILLLNYVFPIHDSFPNPTEFMKTVLQTEYNVYMRNNIRDKVYNLRYSYVILQLLKSEIQSEVKNCHLFYNSSNFISQVFVFDLSELFWLQDYKTCLVNFAYLGNFEDTRLEYSQKIIRMVESFISNLNIDQYNQNNSEFQIFNCIFCNYLKKILIALRLSIVQIFEIYAKKMATFGFYVLAIKAFEYTSMNIDIIQYLIKIVYARYNLAFSQPWIRCNQKIIIRVPLDVINYIKLNNSTPVSIEKHSIKELNELISFILIYTNFTDQKTREILKIFRGDC</sequence>
<accession>A0A177B7X3</accession>
<dbReference type="Proteomes" id="UP000078046">
    <property type="component" value="Unassembled WGS sequence"/>
</dbReference>
<keyword evidence="2" id="KW-1185">Reference proteome</keyword>
<reference evidence="1 2" key="1">
    <citation type="submission" date="2016-04" db="EMBL/GenBank/DDBJ databases">
        <title>The genome of Intoshia linei affirms orthonectids as highly simplified spiralians.</title>
        <authorList>
            <person name="Mikhailov K.V."/>
            <person name="Slusarev G.S."/>
            <person name="Nikitin M.A."/>
            <person name="Logacheva M.D."/>
            <person name="Penin A."/>
            <person name="Aleoshin V."/>
            <person name="Panchin Y.V."/>
        </authorList>
    </citation>
    <scope>NUCLEOTIDE SEQUENCE [LARGE SCALE GENOMIC DNA]</scope>
    <source>
        <strain evidence="1">Intl2013</strain>
        <tissue evidence="1">Whole animal</tissue>
    </source>
</reference>
<proteinExistence type="predicted"/>
<protein>
    <submittedName>
        <fullName evidence="1">Uncharacterized protein</fullName>
    </submittedName>
</protein>
<dbReference type="EMBL" id="LWCA01000268">
    <property type="protein sequence ID" value="OAF69524.1"/>
    <property type="molecule type" value="Genomic_DNA"/>
</dbReference>
<evidence type="ECO:0000313" key="1">
    <source>
        <dbReference type="EMBL" id="OAF69524.1"/>
    </source>
</evidence>
<name>A0A177B7X3_9BILA</name>
<organism evidence="1 2">
    <name type="scientific">Intoshia linei</name>
    <dbReference type="NCBI Taxonomy" id="1819745"/>
    <lineage>
        <taxon>Eukaryota</taxon>
        <taxon>Metazoa</taxon>
        <taxon>Spiralia</taxon>
        <taxon>Lophotrochozoa</taxon>
        <taxon>Mesozoa</taxon>
        <taxon>Orthonectida</taxon>
        <taxon>Rhopaluridae</taxon>
        <taxon>Intoshia</taxon>
    </lineage>
</organism>
<gene>
    <name evidence="1" type="ORF">A3Q56_02722</name>
</gene>
<dbReference type="AlphaFoldDB" id="A0A177B7X3"/>